<reference evidence="1" key="2">
    <citation type="journal article" date="2021" name="Microbiome">
        <title>Successional dynamics and alternative stable states in a saline activated sludge microbial community over 9 years.</title>
        <authorList>
            <person name="Wang Y."/>
            <person name="Ye J."/>
            <person name="Ju F."/>
            <person name="Liu L."/>
            <person name="Boyd J.A."/>
            <person name="Deng Y."/>
            <person name="Parks D.H."/>
            <person name="Jiang X."/>
            <person name="Yin X."/>
            <person name="Woodcroft B.J."/>
            <person name="Tyson G.W."/>
            <person name="Hugenholtz P."/>
            <person name="Polz M.F."/>
            <person name="Zhang T."/>
        </authorList>
    </citation>
    <scope>NUCLEOTIDE SEQUENCE</scope>
    <source>
        <strain evidence="1">HKST-UBA03</strain>
    </source>
</reference>
<dbReference type="Gene3D" id="1.10.1510.10">
    <property type="entry name" value="Uncharacterised protein YqeY/AIM41 PF09424, N-terminal domain"/>
    <property type="match status" value="1"/>
</dbReference>
<protein>
    <submittedName>
        <fullName evidence="1">GatB/YqeY domain-containing protein</fullName>
    </submittedName>
</protein>
<evidence type="ECO:0000313" key="2">
    <source>
        <dbReference type="Proteomes" id="UP000751518"/>
    </source>
</evidence>
<dbReference type="AlphaFoldDB" id="A0A955RSA4"/>
<organism evidence="1 2">
    <name type="scientific">candidate division WWE3 bacterium</name>
    <dbReference type="NCBI Taxonomy" id="2053526"/>
    <lineage>
        <taxon>Bacteria</taxon>
        <taxon>Katanobacteria</taxon>
    </lineage>
</organism>
<dbReference type="GO" id="GO:0016884">
    <property type="term" value="F:carbon-nitrogen ligase activity, with glutamine as amido-N-donor"/>
    <property type="evidence" value="ECO:0007669"/>
    <property type="project" value="InterPro"/>
</dbReference>
<dbReference type="InterPro" id="IPR019004">
    <property type="entry name" value="YqeY/Aim41"/>
</dbReference>
<evidence type="ECO:0000313" key="1">
    <source>
        <dbReference type="EMBL" id="MCA9392380.1"/>
    </source>
</evidence>
<dbReference type="Proteomes" id="UP000751518">
    <property type="component" value="Unassembled WGS sequence"/>
</dbReference>
<comment type="caution">
    <text evidence="1">The sequence shown here is derived from an EMBL/GenBank/DDBJ whole genome shotgun (WGS) entry which is preliminary data.</text>
</comment>
<dbReference type="EMBL" id="JAGQKZ010000045">
    <property type="protein sequence ID" value="MCA9392380.1"/>
    <property type="molecule type" value="Genomic_DNA"/>
</dbReference>
<sequence>MLVETITNDIKQSMRDRDEAKTTTLRGLMTAVQYEVLNKGQKKDEASDEDVVTVVSREIKKRKEAIELYQKGERQELADKEKAEIDILSLYLPQQLSEDELRKIVDQVVAETGASSIQDMGTVMKAVMERVKGQADGSMVSNLVRAKLS</sequence>
<proteinExistence type="predicted"/>
<dbReference type="PANTHER" id="PTHR28055:SF1">
    <property type="entry name" value="ALTERED INHERITANCE OF MITOCHONDRIA PROTEIN 41, MITOCHONDRIAL"/>
    <property type="match status" value="1"/>
</dbReference>
<reference evidence="1" key="1">
    <citation type="submission" date="2020-04" db="EMBL/GenBank/DDBJ databases">
        <authorList>
            <person name="Zhang T."/>
        </authorList>
    </citation>
    <scope>NUCLEOTIDE SEQUENCE</scope>
    <source>
        <strain evidence="1">HKST-UBA03</strain>
    </source>
</reference>
<dbReference type="InterPro" id="IPR003789">
    <property type="entry name" value="Asn/Gln_tRNA_amidoTrase-B-like"/>
</dbReference>
<dbReference type="PANTHER" id="PTHR28055">
    <property type="entry name" value="ALTERED INHERITANCE OF MITOCHONDRIA PROTEIN 41, MITOCHONDRIAL"/>
    <property type="match status" value="1"/>
</dbReference>
<dbReference type="SUPFAM" id="SSF89095">
    <property type="entry name" value="GatB/YqeY motif"/>
    <property type="match status" value="1"/>
</dbReference>
<dbReference type="Pfam" id="PF09424">
    <property type="entry name" value="YqeY"/>
    <property type="match status" value="1"/>
</dbReference>
<name>A0A955RSA4_UNCKA</name>
<accession>A0A955RSA4</accession>
<dbReference type="InterPro" id="IPR023168">
    <property type="entry name" value="GatB_Yqey_C_2"/>
</dbReference>
<gene>
    <name evidence="1" type="ORF">KC614_04250</name>
</gene>
<dbReference type="Gene3D" id="1.10.10.410">
    <property type="match status" value="1"/>
</dbReference>
<dbReference type="InterPro" id="IPR042184">
    <property type="entry name" value="YqeY/Aim41_N"/>
</dbReference>